<dbReference type="PATRIC" id="fig|626887.3.peg.883"/>
<proteinExistence type="predicted"/>
<dbReference type="Proteomes" id="UP000013165">
    <property type="component" value="Unassembled WGS sequence"/>
</dbReference>
<dbReference type="AlphaFoldDB" id="N6X0J6"/>
<dbReference type="EMBL" id="APLQ01000011">
    <property type="protein sequence ID" value="ENO14578.1"/>
    <property type="molecule type" value="Genomic_DNA"/>
</dbReference>
<evidence type="ECO:0000313" key="1">
    <source>
        <dbReference type="EMBL" id="ENO14578.1"/>
    </source>
</evidence>
<evidence type="ECO:0000313" key="2">
    <source>
        <dbReference type="Proteomes" id="UP000013165"/>
    </source>
</evidence>
<accession>N6X0J6</accession>
<dbReference type="OrthoDB" id="6196968at2"/>
<name>N6X0J6_9GAMM</name>
<reference evidence="1 2" key="1">
    <citation type="journal article" date="2013" name="Genome Announc.">
        <title>Genome Sequence of the Polycyclic Aromatic Hydrocarbon-Degrading Bacterium Strain Marinobacter nanhaiticus D15-8WT.</title>
        <authorList>
            <person name="Cui Z."/>
            <person name="Gao W."/>
            <person name="Li Q."/>
            <person name="Xu G."/>
            <person name="Zheng L."/>
        </authorList>
    </citation>
    <scope>NUCLEOTIDE SEQUENCE [LARGE SCALE GENOMIC DNA]</scope>
    <source>
        <strain evidence="1 2">D15-8W</strain>
    </source>
</reference>
<organism evidence="1 2">
    <name type="scientific">Marinobacter nanhaiticus D15-8W</name>
    <dbReference type="NCBI Taxonomy" id="626887"/>
    <lineage>
        <taxon>Bacteria</taxon>
        <taxon>Pseudomonadati</taxon>
        <taxon>Pseudomonadota</taxon>
        <taxon>Gammaproteobacteria</taxon>
        <taxon>Pseudomonadales</taxon>
        <taxon>Marinobacteraceae</taxon>
        <taxon>Marinobacter</taxon>
    </lineage>
</organism>
<comment type="caution">
    <text evidence="1">The sequence shown here is derived from an EMBL/GenBank/DDBJ whole genome shotgun (WGS) entry which is preliminary data.</text>
</comment>
<gene>
    <name evidence="1" type="ORF">J057_04486</name>
</gene>
<dbReference type="RefSeq" id="WP_004578875.1">
    <property type="nucleotide sequence ID" value="NZ_AP028878.1"/>
</dbReference>
<keyword evidence="2" id="KW-1185">Reference proteome</keyword>
<protein>
    <submittedName>
        <fullName evidence="1">Uncharacterized protein</fullName>
    </submittedName>
</protein>
<dbReference type="HOGENOM" id="CLU_905543_0_0_6"/>
<dbReference type="STRING" id="626887.J057_04486"/>
<sequence>MTWYSLDLTEPATAGAASDAADPSLEAIPGAIETSTASLAAISSRSKWKPGDLASGAGGIVEQRAALSDLLASGGQVVTIHPWTQGAGDTGNGVRSEPARGWLSPAQAVQALVDKLKDKLDPAKDESEELLLIMVSGSDYGSWARSLAAFNSVLPLGDLSLCQRRAEQLATLEADKRQRIAASHNPRWRRLNGQQHGTGAAIRTQLGALLARVETLSSDTDPLMDLQAFLDNRTAMLTERQRAWDDLRGTLGPTTQQLYVAAGGSPEGLAAQLQQSSPPNPGAPLCALVAVTGPAGCLSYFKEVVGQ</sequence>
<dbReference type="eggNOG" id="ENOG50334P6">
    <property type="taxonomic scope" value="Bacteria"/>
</dbReference>